<dbReference type="PANTHER" id="PTHR30055">
    <property type="entry name" value="HTH-TYPE TRANSCRIPTIONAL REGULATOR RUTR"/>
    <property type="match status" value="1"/>
</dbReference>
<evidence type="ECO:0000313" key="6">
    <source>
        <dbReference type="EMBL" id="CDR06486.1"/>
    </source>
</evidence>
<keyword evidence="2 4" id="KW-0238">DNA-binding</keyword>
<sequence length="213" mass="23719">MAEGLRERKKRQTRQHISDIATGLFMARGFEAVTIAEIAEAAEVSVNTVYNYFPTKEDLFVDREEEVVDRPSRLVRERAAGQSAARALMDQLRQDIRERHPYVGLSEGYDRFRQVIVESPTLMARLFAIQGKAVHQLGVTLREEAAADSEDPRPEFIAHQLVGLQNAVLRSIIRGLAEGGGVDAVAEDALRKVDVMESLLSDTVLNYAAKNTP</sequence>
<evidence type="ECO:0000256" key="3">
    <source>
        <dbReference type="ARBA" id="ARBA00023163"/>
    </source>
</evidence>
<dbReference type="RefSeq" id="WP_044569904.1">
    <property type="nucleotide sequence ID" value="NZ_BAABDR010000068.1"/>
</dbReference>
<dbReference type="GO" id="GO:0003700">
    <property type="term" value="F:DNA-binding transcription factor activity"/>
    <property type="evidence" value="ECO:0007669"/>
    <property type="project" value="TreeGrafter"/>
</dbReference>
<name>A0A060ZSV9_9ACTN</name>
<accession>A0A060ZSV9</accession>
<evidence type="ECO:0000259" key="5">
    <source>
        <dbReference type="PROSITE" id="PS50977"/>
    </source>
</evidence>
<reference evidence="7 8" key="2">
    <citation type="submission" date="2021-03" db="EMBL/GenBank/DDBJ databases">
        <title>Genomic Encyclopedia of Type Strains, Phase IV (KMG-IV): sequencing the most valuable type-strain genomes for metagenomic binning, comparative biology and taxonomic classification.</title>
        <authorList>
            <person name="Goeker M."/>
        </authorList>
    </citation>
    <scope>NUCLEOTIDE SEQUENCE [LARGE SCALE GENOMIC DNA]</scope>
    <source>
        <strain evidence="7 8">DSM 41954</strain>
    </source>
</reference>
<gene>
    <name evidence="7" type="ORF">J2Z30_002015</name>
    <name evidence="6" type="ORF">SIRAN3377</name>
</gene>
<keyword evidence="8" id="KW-1185">Reference proteome</keyword>
<dbReference type="EMBL" id="JAGGLR010000004">
    <property type="protein sequence ID" value="MBP2061013.1"/>
    <property type="molecule type" value="Genomic_DNA"/>
</dbReference>
<dbReference type="AlphaFoldDB" id="A0A060ZSV9"/>
<reference evidence="6" key="1">
    <citation type="submission" date="2014-05" db="EMBL/GenBank/DDBJ databases">
        <authorList>
            <person name="Horn Fabian"/>
        </authorList>
    </citation>
    <scope>NUCLEOTIDE SEQUENCE</scope>
</reference>
<evidence type="ECO:0000313" key="8">
    <source>
        <dbReference type="Proteomes" id="UP000756710"/>
    </source>
</evidence>
<dbReference type="InterPro" id="IPR009057">
    <property type="entry name" value="Homeodomain-like_sf"/>
</dbReference>
<dbReference type="InterPro" id="IPR001647">
    <property type="entry name" value="HTH_TetR"/>
</dbReference>
<dbReference type="InterPro" id="IPR050109">
    <property type="entry name" value="HTH-type_TetR-like_transc_reg"/>
</dbReference>
<keyword evidence="1" id="KW-0805">Transcription regulation</keyword>
<dbReference type="Gene3D" id="1.10.357.10">
    <property type="entry name" value="Tetracycline Repressor, domain 2"/>
    <property type="match status" value="1"/>
</dbReference>
<dbReference type="GO" id="GO:0000976">
    <property type="term" value="F:transcription cis-regulatory region binding"/>
    <property type="evidence" value="ECO:0007669"/>
    <property type="project" value="TreeGrafter"/>
</dbReference>
<dbReference type="EMBL" id="LK022848">
    <property type="protein sequence ID" value="CDR06486.1"/>
    <property type="molecule type" value="Genomic_DNA"/>
</dbReference>
<dbReference type="PROSITE" id="PS50977">
    <property type="entry name" value="HTH_TETR_2"/>
    <property type="match status" value="1"/>
</dbReference>
<evidence type="ECO:0000313" key="7">
    <source>
        <dbReference type="EMBL" id="MBP2061013.1"/>
    </source>
</evidence>
<evidence type="ECO:0000256" key="1">
    <source>
        <dbReference type="ARBA" id="ARBA00023015"/>
    </source>
</evidence>
<evidence type="ECO:0000256" key="4">
    <source>
        <dbReference type="PROSITE-ProRule" id="PRU00335"/>
    </source>
</evidence>
<evidence type="ECO:0000256" key="2">
    <source>
        <dbReference type="ARBA" id="ARBA00023125"/>
    </source>
</evidence>
<dbReference type="SUPFAM" id="SSF46689">
    <property type="entry name" value="Homeodomain-like"/>
    <property type="match status" value="1"/>
</dbReference>
<organism evidence="6">
    <name type="scientific">Streptomyces iranensis</name>
    <dbReference type="NCBI Taxonomy" id="576784"/>
    <lineage>
        <taxon>Bacteria</taxon>
        <taxon>Bacillati</taxon>
        <taxon>Actinomycetota</taxon>
        <taxon>Actinomycetes</taxon>
        <taxon>Kitasatosporales</taxon>
        <taxon>Streptomycetaceae</taxon>
        <taxon>Streptomyces</taxon>
        <taxon>Streptomyces violaceusniger group</taxon>
    </lineage>
</organism>
<dbReference type="PRINTS" id="PR00455">
    <property type="entry name" value="HTHTETR"/>
</dbReference>
<dbReference type="Proteomes" id="UP000756710">
    <property type="component" value="Unassembled WGS sequence"/>
</dbReference>
<feature type="domain" description="HTH tetR-type" evidence="5">
    <location>
        <begin position="11"/>
        <end position="71"/>
    </location>
</feature>
<dbReference type="Pfam" id="PF00440">
    <property type="entry name" value="TetR_N"/>
    <property type="match status" value="1"/>
</dbReference>
<dbReference type="Gene3D" id="1.10.10.60">
    <property type="entry name" value="Homeodomain-like"/>
    <property type="match status" value="1"/>
</dbReference>
<protein>
    <submittedName>
        <fullName evidence="7">AcrR family transcriptional regulator</fullName>
    </submittedName>
    <submittedName>
        <fullName evidence="6">Regulatory protein TetR</fullName>
    </submittedName>
</protein>
<feature type="DNA-binding region" description="H-T-H motif" evidence="4">
    <location>
        <begin position="34"/>
        <end position="53"/>
    </location>
</feature>
<dbReference type="PANTHER" id="PTHR30055:SF234">
    <property type="entry name" value="HTH-TYPE TRANSCRIPTIONAL REGULATOR BETI"/>
    <property type="match status" value="1"/>
</dbReference>
<proteinExistence type="predicted"/>
<keyword evidence="3" id="KW-0804">Transcription</keyword>
<dbReference type="HOGENOM" id="CLU_069356_2_0_11"/>